<keyword evidence="2" id="KW-0732">Signal</keyword>
<dbReference type="PROSITE" id="PS51257">
    <property type="entry name" value="PROKAR_LIPOPROTEIN"/>
    <property type="match status" value="1"/>
</dbReference>
<dbReference type="Pfam" id="PF12079">
    <property type="entry name" value="DUF3558"/>
    <property type="match status" value="1"/>
</dbReference>
<sequence length="185" mass="19401">MIKRLLISAVACTALAGCSAVEQVVPAPPSSEPSTSEETAETSTTPSITREVPPEQRRKLGTLSAADLCGLLRPDEIAKLAFDVEPGKPREVGVEPQVRGCAFDSRTGGRQVLIGAQAPGFADLGTDEIELGPVRGTKVLRTSDCTVYAPVTEATLQVSVISGETDSDLCRTASDVTQYLLPGVF</sequence>
<evidence type="ECO:0000313" key="3">
    <source>
        <dbReference type="EMBL" id="SFS45460.1"/>
    </source>
</evidence>
<keyword evidence="4" id="KW-1185">Reference proteome</keyword>
<dbReference type="AlphaFoldDB" id="A0A1I6PZG2"/>
<feature type="chain" id="PRO_5039693142" description="DUF3558 domain-containing protein" evidence="2">
    <location>
        <begin position="17"/>
        <end position="185"/>
    </location>
</feature>
<feature type="signal peptide" evidence="2">
    <location>
        <begin position="1"/>
        <end position="16"/>
    </location>
</feature>
<organism evidence="3 4">
    <name type="scientific">Saccharopolyspora flava</name>
    <dbReference type="NCBI Taxonomy" id="95161"/>
    <lineage>
        <taxon>Bacteria</taxon>
        <taxon>Bacillati</taxon>
        <taxon>Actinomycetota</taxon>
        <taxon>Actinomycetes</taxon>
        <taxon>Pseudonocardiales</taxon>
        <taxon>Pseudonocardiaceae</taxon>
        <taxon>Saccharopolyspora</taxon>
    </lineage>
</organism>
<name>A0A1I6PZG2_9PSEU</name>
<evidence type="ECO:0008006" key="5">
    <source>
        <dbReference type="Google" id="ProtNLM"/>
    </source>
</evidence>
<evidence type="ECO:0000256" key="2">
    <source>
        <dbReference type="SAM" id="SignalP"/>
    </source>
</evidence>
<evidence type="ECO:0000256" key="1">
    <source>
        <dbReference type="SAM" id="MobiDB-lite"/>
    </source>
</evidence>
<dbReference type="STRING" id="95161.SAMN05660874_01252"/>
<dbReference type="EMBL" id="FOZX01000001">
    <property type="protein sequence ID" value="SFS45460.1"/>
    <property type="molecule type" value="Genomic_DNA"/>
</dbReference>
<gene>
    <name evidence="3" type="ORF">SAMN05660874_01252</name>
</gene>
<dbReference type="RefSeq" id="WP_245775627.1">
    <property type="nucleotide sequence ID" value="NZ_FOZX01000001.1"/>
</dbReference>
<accession>A0A1I6PZG2</accession>
<dbReference type="Proteomes" id="UP000198852">
    <property type="component" value="Unassembled WGS sequence"/>
</dbReference>
<reference evidence="4" key="1">
    <citation type="submission" date="2016-10" db="EMBL/GenBank/DDBJ databases">
        <authorList>
            <person name="Varghese N."/>
            <person name="Submissions S."/>
        </authorList>
    </citation>
    <scope>NUCLEOTIDE SEQUENCE [LARGE SCALE GENOMIC DNA]</scope>
    <source>
        <strain evidence="4">DSM 44771</strain>
    </source>
</reference>
<feature type="compositionally biased region" description="Low complexity" evidence="1">
    <location>
        <begin position="32"/>
        <end position="47"/>
    </location>
</feature>
<protein>
    <recommendedName>
        <fullName evidence="5">DUF3558 domain-containing protein</fullName>
    </recommendedName>
</protein>
<dbReference type="InterPro" id="IPR024520">
    <property type="entry name" value="DUF3558"/>
</dbReference>
<proteinExistence type="predicted"/>
<feature type="region of interest" description="Disordered" evidence="1">
    <location>
        <begin position="23"/>
        <end position="55"/>
    </location>
</feature>
<evidence type="ECO:0000313" key="4">
    <source>
        <dbReference type="Proteomes" id="UP000198852"/>
    </source>
</evidence>